<feature type="compositionally biased region" description="Polar residues" evidence="1">
    <location>
        <begin position="159"/>
        <end position="169"/>
    </location>
</feature>
<dbReference type="PANTHER" id="PTHR33492:SF4">
    <property type="entry name" value="OS02G0174300 PROTEIN"/>
    <property type="match status" value="1"/>
</dbReference>
<dbReference type="EMBL" id="JBANAX010000394">
    <property type="protein sequence ID" value="KAL1210458.1"/>
    <property type="molecule type" value="Genomic_DNA"/>
</dbReference>
<dbReference type="Gene3D" id="1.10.10.60">
    <property type="entry name" value="Homeodomain-like"/>
    <property type="match status" value="1"/>
</dbReference>
<feature type="region of interest" description="Disordered" evidence="1">
    <location>
        <begin position="153"/>
        <end position="207"/>
    </location>
</feature>
<evidence type="ECO:0000259" key="2">
    <source>
        <dbReference type="PROSITE" id="PS50090"/>
    </source>
</evidence>
<dbReference type="PANTHER" id="PTHR33492">
    <property type="entry name" value="OSJNBA0043A12.37 PROTEIN-RELATED"/>
    <property type="match status" value="1"/>
</dbReference>
<evidence type="ECO:0000313" key="4">
    <source>
        <dbReference type="Proteomes" id="UP001558713"/>
    </source>
</evidence>
<dbReference type="AlphaFoldDB" id="A0ABD1AW19"/>
<comment type="caution">
    <text evidence="3">The sequence shown here is derived from an EMBL/GenBank/DDBJ whole genome shotgun (WGS) entry which is preliminary data.</text>
</comment>
<proteinExistence type="predicted"/>
<feature type="compositionally biased region" description="Basic and acidic residues" evidence="1">
    <location>
        <begin position="171"/>
        <end position="191"/>
    </location>
</feature>
<evidence type="ECO:0000256" key="1">
    <source>
        <dbReference type="SAM" id="MobiDB-lite"/>
    </source>
</evidence>
<dbReference type="Pfam" id="PF13837">
    <property type="entry name" value="Myb_DNA-bind_4"/>
    <property type="match status" value="1"/>
</dbReference>
<feature type="domain" description="Myb-like" evidence="2">
    <location>
        <begin position="19"/>
        <end position="75"/>
    </location>
</feature>
<reference evidence="3 4" key="1">
    <citation type="submission" date="2024-04" db="EMBL/GenBank/DDBJ databases">
        <title>Genome assembly C_amara_ONT_v2.</title>
        <authorList>
            <person name="Yant L."/>
            <person name="Moore C."/>
            <person name="Slenker M."/>
        </authorList>
    </citation>
    <scope>NUCLEOTIDE SEQUENCE [LARGE SCALE GENOMIC DNA]</scope>
    <source>
        <tissue evidence="3">Leaf</tissue>
    </source>
</reference>
<organism evidence="3 4">
    <name type="scientific">Cardamine amara subsp. amara</name>
    <dbReference type="NCBI Taxonomy" id="228776"/>
    <lineage>
        <taxon>Eukaryota</taxon>
        <taxon>Viridiplantae</taxon>
        <taxon>Streptophyta</taxon>
        <taxon>Embryophyta</taxon>
        <taxon>Tracheophyta</taxon>
        <taxon>Spermatophyta</taxon>
        <taxon>Magnoliopsida</taxon>
        <taxon>eudicotyledons</taxon>
        <taxon>Gunneridae</taxon>
        <taxon>Pentapetalae</taxon>
        <taxon>rosids</taxon>
        <taxon>malvids</taxon>
        <taxon>Brassicales</taxon>
        <taxon>Brassicaceae</taxon>
        <taxon>Cardamineae</taxon>
        <taxon>Cardamine</taxon>
    </lineage>
</organism>
<dbReference type="PROSITE" id="PS50090">
    <property type="entry name" value="MYB_LIKE"/>
    <property type="match status" value="1"/>
</dbReference>
<keyword evidence="4" id="KW-1185">Reference proteome</keyword>
<gene>
    <name evidence="3" type="ORF">V5N11_006786</name>
</gene>
<dbReference type="InterPro" id="IPR044822">
    <property type="entry name" value="Myb_DNA-bind_4"/>
</dbReference>
<dbReference type="Proteomes" id="UP001558713">
    <property type="component" value="Unassembled WGS sequence"/>
</dbReference>
<accession>A0ABD1AW19</accession>
<sequence>MEEGTSGSRRTRSQVAPDWTVKDCLILVNEIAAVEADYSNDFSSFQKWTMVSENCNALDVRRNLNQCRRKWDSLVSDYNQIKQWESQYPSSYVSLSTENRKKLNLPGNFDNELFIAIDAVVVSQEDKAGTEPDSDPEAQDFVDVTAELAFAGSKRSRQRTVVTKENPPQKTKKEEDPRRNRVQENIQEKPAKATHKNKTMEDKEEEERMNVEEEVEAMEAKLSYKIDLIHAIVGRNLAKDNEKGDGIGIDDKLKFVRQEGDELVVCLSEIVNTLNRLRQVPQEI</sequence>
<protein>
    <submittedName>
        <fullName evidence="3">Trihelix transcription factor ASR3</fullName>
    </submittedName>
</protein>
<dbReference type="InterPro" id="IPR001005">
    <property type="entry name" value="SANT/Myb"/>
</dbReference>
<name>A0ABD1AW19_CARAN</name>
<evidence type="ECO:0000313" key="3">
    <source>
        <dbReference type="EMBL" id="KAL1210458.1"/>
    </source>
</evidence>
<feature type="compositionally biased region" description="Basic and acidic residues" evidence="1">
    <location>
        <begin position="198"/>
        <end position="207"/>
    </location>
</feature>